<dbReference type="PANTHER" id="PTHR11567:SF211">
    <property type="entry name" value="PROSTATIC ACID PHOSPHATASE"/>
    <property type="match status" value="1"/>
</dbReference>
<dbReference type="SUPFAM" id="SSF53254">
    <property type="entry name" value="Phosphoglycerate mutase-like"/>
    <property type="match status" value="1"/>
</dbReference>
<dbReference type="KEGG" id="aten:116300162"/>
<evidence type="ECO:0000313" key="10">
    <source>
        <dbReference type="RefSeq" id="XP_031564818.1"/>
    </source>
</evidence>
<dbReference type="Gene3D" id="3.40.50.1240">
    <property type="entry name" value="Phosphoglycerate mutase-like"/>
    <property type="match status" value="1"/>
</dbReference>
<dbReference type="GeneID" id="116300162"/>
<dbReference type="InParanoid" id="A0A6P8I9V8"/>
<dbReference type="AlphaFoldDB" id="A0A6P8I9V8"/>
<proteinExistence type="inferred from homology"/>
<dbReference type="Pfam" id="PF00328">
    <property type="entry name" value="His_Phos_2"/>
    <property type="match status" value="1"/>
</dbReference>
<accession>A0A6P8I9V8</accession>
<keyword evidence="7" id="KW-0325">Glycoprotein</keyword>
<dbReference type="GO" id="GO:0003993">
    <property type="term" value="F:acid phosphatase activity"/>
    <property type="evidence" value="ECO:0007669"/>
    <property type="project" value="UniProtKB-EC"/>
</dbReference>
<organism evidence="9 10">
    <name type="scientific">Actinia tenebrosa</name>
    <name type="common">Australian red waratah sea anemone</name>
    <dbReference type="NCBI Taxonomy" id="6105"/>
    <lineage>
        <taxon>Eukaryota</taxon>
        <taxon>Metazoa</taxon>
        <taxon>Cnidaria</taxon>
        <taxon>Anthozoa</taxon>
        <taxon>Hexacorallia</taxon>
        <taxon>Actiniaria</taxon>
        <taxon>Actiniidae</taxon>
        <taxon>Actinia</taxon>
    </lineage>
</organism>
<reference evidence="10" key="1">
    <citation type="submission" date="2025-08" db="UniProtKB">
        <authorList>
            <consortium name="RefSeq"/>
        </authorList>
    </citation>
    <scope>IDENTIFICATION</scope>
    <source>
        <tissue evidence="10">Tentacle</tissue>
    </source>
</reference>
<comment type="catalytic activity">
    <reaction evidence="1">
        <text>a phosphate monoester + H2O = an alcohol + phosphate</text>
        <dbReference type="Rhea" id="RHEA:15017"/>
        <dbReference type="ChEBI" id="CHEBI:15377"/>
        <dbReference type="ChEBI" id="CHEBI:30879"/>
        <dbReference type="ChEBI" id="CHEBI:43474"/>
        <dbReference type="ChEBI" id="CHEBI:67140"/>
        <dbReference type="EC" id="3.1.3.2"/>
    </reaction>
</comment>
<keyword evidence="8" id="KW-1133">Transmembrane helix</keyword>
<evidence type="ECO:0000256" key="4">
    <source>
        <dbReference type="ARBA" id="ARBA00022729"/>
    </source>
</evidence>
<dbReference type="EC" id="3.1.3.2" evidence="3"/>
<dbReference type="PANTHER" id="PTHR11567">
    <property type="entry name" value="ACID PHOSPHATASE-RELATED"/>
    <property type="match status" value="1"/>
</dbReference>
<evidence type="ECO:0000256" key="8">
    <source>
        <dbReference type="SAM" id="Phobius"/>
    </source>
</evidence>
<dbReference type="Proteomes" id="UP000515163">
    <property type="component" value="Unplaced"/>
</dbReference>
<evidence type="ECO:0000256" key="6">
    <source>
        <dbReference type="ARBA" id="ARBA00023157"/>
    </source>
</evidence>
<protein>
    <recommendedName>
        <fullName evidence="3">acid phosphatase</fullName>
        <ecNumber evidence="3">3.1.3.2</ecNumber>
    </recommendedName>
</protein>
<name>A0A6P8I9V8_ACTTE</name>
<evidence type="ECO:0000256" key="5">
    <source>
        <dbReference type="ARBA" id="ARBA00022801"/>
    </source>
</evidence>
<dbReference type="InterPro" id="IPR000560">
    <property type="entry name" value="His_Pase_clade-2"/>
</dbReference>
<dbReference type="CDD" id="cd07061">
    <property type="entry name" value="HP_HAP_like"/>
    <property type="match status" value="1"/>
</dbReference>
<keyword evidence="4" id="KW-0732">Signal</keyword>
<keyword evidence="8" id="KW-0472">Membrane</keyword>
<evidence type="ECO:0000256" key="1">
    <source>
        <dbReference type="ARBA" id="ARBA00000032"/>
    </source>
</evidence>
<dbReference type="InterPro" id="IPR050645">
    <property type="entry name" value="Histidine_acid_phosphatase"/>
</dbReference>
<keyword evidence="8" id="KW-0812">Transmembrane</keyword>
<comment type="similarity">
    <text evidence="2">Belongs to the histidine acid phosphatase family.</text>
</comment>
<sequence length="473" mass="54440">MGSARSFRYFTSTAPLLTAFWSRWFCLFAAAITLLSTTALTSGLELQQVVIISRHGSRGFLTKDHTTLQETADSPLTIRGMDQMYRAGQYVRQLYNSTTTSFLSEGYNGSEVYVRSSDYQRTLISAQSFLLGLYPPREQTLTNYAGVFKAPYDIQQVPIHTVPVREDQLLRGWLRCPTIQNRISEFYKSETFKKKERDNADFLKTLESITGMSDIDLKDFYNVYDFIHLHRVYGKMYLNLTEEQWNKVVDLADWLEYHKYKKEMVESMGAGLLVNDIAQNFINTTKNRRKAKLLYYSAHYPTIVSLFSVLGVNQINKTLQTIPYYASLVFIELLKGDNQDYYVRFAFRNGLESDTKDSFQYYAIPGCDRKACPLKTFNKLLGSLEVRNIEAWCQMCNNNDLDACEVGYVYKRKLAMTAVGGFFVRVFVTTIATILMVGCWFFCLKKRCLPGDNYRPRRGLPDLEHRGPLAGSI</sequence>
<evidence type="ECO:0000313" key="9">
    <source>
        <dbReference type="Proteomes" id="UP000515163"/>
    </source>
</evidence>
<keyword evidence="9" id="KW-1185">Reference proteome</keyword>
<keyword evidence="5" id="KW-0378">Hydrolase</keyword>
<dbReference type="OrthoDB" id="258392at2759"/>
<keyword evidence="6" id="KW-1015">Disulfide bond</keyword>
<evidence type="ECO:0000256" key="7">
    <source>
        <dbReference type="ARBA" id="ARBA00023180"/>
    </source>
</evidence>
<dbReference type="InterPro" id="IPR029033">
    <property type="entry name" value="His_PPase_superfam"/>
</dbReference>
<dbReference type="RefSeq" id="XP_031564818.1">
    <property type="nucleotide sequence ID" value="XM_031708958.1"/>
</dbReference>
<evidence type="ECO:0000256" key="3">
    <source>
        <dbReference type="ARBA" id="ARBA00012646"/>
    </source>
</evidence>
<gene>
    <name evidence="10" type="primary">LOC116300162</name>
</gene>
<evidence type="ECO:0000256" key="2">
    <source>
        <dbReference type="ARBA" id="ARBA00005375"/>
    </source>
</evidence>
<feature type="transmembrane region" description="Helical" evidence="8">
    <location>
        <begin position="422"/>
        <end position="444"/>
    </location>
</feature>